<keyword evidence="1" id="KW-0732">Signal</keyword>
<sequence length="65" mass="6638">MLFKSVALLALAALAAAAPNPELEKRQYSKAECCCCNGGPSVGCPVGADCSDISASTCFHTPCPF</sequence>
<evidence type="ECO:0000313" key="3">
    <source>
        <dbReference type="Proteomes" id="UP000639643"/>
    </source>
</evidence>
<feature type="chain" id="PRO_5034851733" evidence="1">
    <location>
        <begin position="18"/>
        <end position="65"/>
    </location>
</feature>
<dbReference type="Proteomes" id="UP000639643">
    <property type="component" value="Unassembled WGS sequence"/>
</dbReference>
<reference evidence="2" key="1">
    <citation type="journal article" date="2020" name="Phytopathology">
        <title>Genome Sequence Resources of Colletotrichum truncatum, C. plurivorum, C. musicola, and C. sojae: Four Species Pathogenic to Soybean (Glycine max).</title>
        <authorList>
            <person name="Rogerio F."/>
            <person name="Boufleur T.R."/>
            <person name="Ciampi-Guillardi M."/>
            <person name="Sukno S.A."/>
            <person name="Thon M.R."/>
            <person name="Massola Junior N.S."/>
            <person name="Baroncelli R."/>
        </authorList>
    </citation>
    <scope>NUCLEOTIDE SEQUENCE</scope>
    <source>
        <strain evidence="2">LFN0074</strain>
    </source>
</reference>
<proteinExistence type="predicted"/>
<evidence type="ECO:0000313" key="2">
    <source>
        <dbReference type="EMBL" id="KAF6833541.1"/>
    </source>
</evidence>
<evidence type="ECO:0000256" key="1">
    <source>
        <dbReference type="SAM" id="SignalP"/>
    </source>
</evidence>
<keyword evidence="3" id="KW-1185">Reference proteome</keyword>
<dbReference type="EMBL" id="WIGM01000214">
    <property type="protein sequence ID" value="KAF6833541.1"/>
    <property type="molecule type" value="Genomic_DNA"/>
</dbReference>
<feature type="signal peptide" evidence="1">
    <location>
        <begin position="1"/>
        <end position="17"/>
    </location>
</feature>
<comment type="caution">
    <text evidence="2">The sequence shown here is derived from an EMBL/GenBank/DDBJ whole genome shotgun (WGS) entry which is preliminary data.</text>
</comment>
<dbReference type="OrthoDB" id="4837887at2759"/>
<dbReference type="AlphaFoldDB" id="A0A8H6KM02"/>
<accession>A0A8H6KM02</accession>
<gene>
    <name evidence="2" type="ORF">CMUS01_06523</name>
</gene>
<protein>
    <submittedName>
        <fullName evidence="2">Uncharacterized protein</fullName>
    </submittedName>
</protein>
<organism evidence="2 3">
    <name type="scientific">Colletotrichum musicola</name>
    <dbReference type="NCBI Taxonomy" id="2175873"/>
    <lineage>
        <taxon>Eukaryota</taxon>
        <taxon>Fungi</taxon>
        <taxon>Dikarya</taxon>
        <taxon>Ascomycota</taxon>
        <taxon>Pezizomycotina</taxon>
        <taxon>Sordariomycetes</taxon>
        <taxon>Hypocreomycetidae</taxon>
        <taxon>Glomerellales</taxon>
        <taxon>Glomerellaceae</taxon>
        <taxon>Colletotrichum</taxon>
        <taxon>Colletotrichum orchidearum species complex</taxon>
    </lineage>
</organism>
<name>A0A8H6KM02_9PEZI</name>